<dbReference type="FunFam" id="1.10.630.10:FF:000036">
    <property type="entry name" value="CYtochrome P450 family"/>
    <property type="match status" value="1"/>
</dbReference>
<evidence type="ECO:0000256" key="5">
    <source>
        <dbReference type="ARBA" id="ARBA00023004"/>
    </source>
</evidence>
<gene>
    <name evidence="9" type="ORF">L5515_006616</name>
</gene>
<dbReference type="PRINTS" id="PR00463">
    <property type="entry name" value="EP450I"/>
</dbReference>
<accession>A0AAE9F121</accession>
<dbReference type="SUPFAM" id="SSF48264">
    <property type="entry name" value="Cytochrome P450"/>
    <property type="match status" value="1"/>
</dbReference>
<dbReference type="Pfam" id="PF00067">
    <property type="entry name" value="p450"/>
    <property type="match status" value="1"/>
</dbReference>
<dbReference type="GO" id="GO:0020037">
    <property type="term" value="F:heme binding"/>
    <property type="evidence" value="ECO:0007669"/>
    <property type="project" value="InterPro"/>
</dbReference>
<dbReference type="InterPro" id="IPR002401">
    <property type="entry name" value="Cyt_P450_E_grp-I"/>
</dbReference>
<evidence type="ECO:0000256" key="2">
    <source>
        <dbReference type="ARBA" id="ARBA00010617"/>
    </source>
</evidence>
<evidence type="ECO:0000256" key="1">
    <source>
        <dbReference type="ARBA" id="ARBA00001971"/>
    </source>
</evidence>
<name>A0AAE9F121_CAEBR</name>
<dbReference type="InterPro" id="IPR001128">
    <property type="entry name" value="Cyt_P450"/>
</dbReference>
<feature type="transmembrane region" description="Helical" evidence="8">
    <location>
        <begin position="29"/>
        <end position="51"/>
    </location>
</feature>
<dbReference type="PRINTS" id="PR00385">
    <property type="entry name" value="P450"/>
</dbReference>
<dbReference type="Gene3D" id="1.10.630.10">
    <property type="entry name" value="Cytochrome P450"/>
    <property type="match status" value="1"/>
</dbReference>
<protein>
    <submittedName>
        <fullName evidence="9">Uncharacterized protein</fullName>
    </submittedName>
</protein>
<dbReference type="InterPro" id="IPR050182">
    <property type="entry name" value="Cytochrome_P450_fam2"/>
</dbReference>
<organism evidence="9 10">
    <name type="scientific">Caenorhabditis briggsae</name>
    <dbReference type="NCBI Taxonomy" id="6238"/>
    <lineage>
        <taxon>Eukaryota</taxon>
        <taxon>Metazoa</taxon>
        <taxon>Ecdysozoa</taxon>
        <taxon>Nematoda</taxon>
        <taxon>Chromadorea</taxon>
        <taxon>Rhabditida</taxon>
        <taxon>Rhabditina</taxon>
        <taxon>Rhabditomorpha</taxon>
        <taxon>Rhabditoidea</taxon>
        <taxon>Rhabditidae</taxon>
        <taxon>Peloderinae</taxon>
        <taxon>Caenorhabditis</taxon>
    </lineage>
</organism>
<comment type="similarity">
    <text evidence="2">Belongs to the cytochrome P450 family.</text>
</comment>
<dbReference type="GO" id="GO:0016705">
    <property type="term" value="F:oxidoreductase activity, acting on paired donors, with incorporation or reduction of molecular oxygen"/>
    <property type="evidence" value="ECO:0007669"/>
    <property type="project" value="InterPro"/>
</dbReference>
<feature type="binding site" description="axial binding residue" evidence="7">
    <location>
        <position position="652"/>
    </location>
    <ligand>
        <name>heme</name>
        <dbReference type="ChEBI" id="CHEBI:30413"/>
    </ligand>
    <ligandPart>
        <name>Fe</name>
        <dbReference type="ChEBI" id="CHEBI:18248"/>
    </ligandPart>
</feature>
<keyword evidence="3 7" id="KW-0479">Metal-binding</keyword>
<dbReference type="Pfam" id="PF10326">
    <property type="entry name" value="7TM_GPCR_Str"/>
    <property type="match status" value="1"/>
</dbReference>
<keyword evidence="8" id="KW-1133">Transmembrane helix</keyword>
<evidence type="ECO:0000256" key="3">
    <source>
        <dbReference type="ARBA" id="ARBA00022723"/>
    </source>
</evidence>
<evidence type="ECO:0000313" key="10">
    <source>
        <dbReference type="Proteomes" id="UP000829354"/>
    </source>
</evidence>
<keyword evidence="4" id="KW-0560">Oxidoreductase</keyword>
<proteinExistence type="inferred from homology"/>
<dbReference type="AlphaFoldDB" id="A0AAE9F121"/>
<keyword evidence="8" id="KW-0812">Transmembrane</keyword>
<feature type="transmembrane region" description="Helical" evidence="8">
    <location>
        <begin position="146"/>
        <end position="170"/>
    </location>
</feature>
<dbReference type="GO" id="GO:0004497">
    <property type="term" value="F:monooxygenase activity"/>
    <property type="evidence" value="ECO:0007669"/>
    <property type="project" value="UniProtKB-KW"/>
</dbReference>
<reference evidence="9 10" key="1">
    <citation type="submission" date="2022-04" db="EMBL/GenBank/DDBJ databases">
        <title>Chromosome-level reference genomes for two strains of Caenorhabditis briggsae: an improved platform for comparative genomics.</title>
        <authorList>
            <person name="Stevens L."/>
            <person name="Andersen E."/>
        </authorList>
    </citation>
    <scope>NUCLEOTIDE SEQUENCE [LARGE SCALE GENOMIC DNA]</scope>
    <source>
        <strain evidence="9">VX34</strain>
        <tissue evidence="9">Whole-organism</tissue>
    </source>
</reference>
<feature type="transmembrane region" description="Helical" evidence="8">
    <location>
        <begin position="176"/>
        <end position="200"/>
    </location>
</feature>
<sequence>MSLLSVQFIYRYWAVFDVEKLQFFKGRFALIWVLYCAFFGFQYSLSTYFFFTLDEVSTEYFLEEVLIRYHRNIQEFPATAMVAYDPVDGSVRWWNIMGILNLLTVVNTQYAVMIYCGWSMHMQMEDKIKNFSGMLRRHHRQFFKTLVLQITTPTVILFIPITLIIILPFFNLNVSIPSGVLLCSFTLYPAMDSICVMYAVSEYKRTAIRICRTIQKVWKEVQRKKLVRQYQKVSRLPPGPVSLPLIGNLPQIVYYLYTTGGVVSTLDFFRKRYGNIFTLWVGPIPHVSIADYETSHEVFVKNANKYADKFHSPIFREMRKDIGILTANGDHWQEMRRFALFTFRNMGVGKDLMETRIMEELNARCADIDKAAVNGVTTTQAAEFFDLTVGSIINSILVGKRFEEHNKNDFLKIKEVMDASFETFSPFDMTMPVWILKNFFPRRFEKMRNGQESSKQFAAKEALKRIDEIKAGRYVIDENNFQDYTDAFLWKMQKDGENEDYNVESLKTMILDLWITGQETTTTTLISGFNQLLLHSKFMEKARAELFEITENGSRNVSLSDRPKTPYLNAVIGEIQRHASILNVNFWRWNNEPTYMGGHMVDSGALVTAQLSALHVNETVFEHPEKFDPERFIRDEKLLQKVIPFGLGKRSCLGESLARSELYLIFGNLLLRYKFQPHGELSTREIMPYSAGKRPFKLEMQFIEV</sequence>
<evidence type="ECO:0000313" key="9">
    <source>
        <dbReference type="EMBL" id="UMM32980.1"/>
    </source>
</evidence>
<keyword evidence="6" id="KW-0503">Monooxygenase</keyword>
<evidence type="ECO:0000256" key="6">
    <source>
        <dbReference type="ARBA" id="ARBA00023033"/>
    </source>
</evidence>
<dbReference type="CDD" id="cd20617">
    <property type="entry name" value="CYP1_2-like"/>
    <property type="match status" value="1"/>
</dbReference>
<dbReference type="PROSITE" id="PS00086">
    <property type="entry name" value="CYTOCHROME_P450"/>
    <property type="match status" value="1"/>
</dbReference>
<keyword evidence="8" id="KW-0472">Membrane</keyword>
<dbReference type="InterPro" id="IPR036396">
    <property type="entry name" value="Cyt_P450_sf"/>
</dbReference>
<dbReference type="Proteomes" id="UP000829354">
    <property type="component" value="Chromosome V"/>
</dbReference>
<comment type="cofactor">
    <cofactor evidence="1 7">
        <name>heme</name>
        <dbReference type="ChEBI" id="CHEBI:30413"/>
    </cofactor>
</comment>
<dbReference type="GO" id="GO:0005506">
    <property type="term" value="F:iron ion binding"/>
    <property type="evidence" value="ECO:0007669"/>
    <property type="project" value="InterPro"/>
</dbReference>
<feature type="transmembrane region" description="Helical" evidence="8">
    <location>
        <begin position="93"/>
        <end position="118"/>
    </location>
</feature>
<dbReference type="SUPFAM" id="SSF81321">
    <property type="entry name" value="Family A G protein-coupled receptor-like"/>
    <property type="match status" value="1"/>
</dbReference>
<keyword evidence="5 7" id="KW-0408">Iron</keyword>
<evidence type="ECO:0000256" key="8">
    <source>
        <dbReference type="SAM" id="Phobius"/>
    </source>
</evidence>
<evidence type="ECO:0000256" key="7">
    <source>
        <dbReference type="PIRSR" id="PIRSR602401-1"/>
    </source>
</evidence>
<evidence type="ECO:0000256" key="4">
    <source>
        <dbReference type="ARBA" id="ARBA00023002"/>
    </source>
</evidence>
<dbReference type="PANTHER" id="PTHR24300">
    <property type="entry name" value="CYTOCHROME P450 508A4-RELATED"/>
    <property type="match status" value="1"/>
</dbReference>
<dbReference type="InterPro" id="IPR017972">
    <property type="entry name" value="Cyt_P450_CS"/>
</dbReference>
<dbReference type="InterPro" id="IPR019428">
    <property type="entry name" value="7TM_GPCR_serpentine_rcpt_Str"/>
</dbReference>
<keyword evidence="7" id="KW-0349">Heme</keyword>
<dbReference type="EMBL" id="CP092624">
    <property type="protein sequence ID" value="UMM32980.1"/>
    <property type="molecule type" value="Genomic_DNA"/>
</dbReference>
<dbReference type="PANTHER" id="PTHR24300:SF79">
    <property type="entry name" value="CYTOCHROME P450 FAMILY"/>
    <property type="match status" value="1"/>
</dbReference>
<keyword evidence="10" id="KW-1185">Reference proteome</keyword>